<evidence type="ECO:0000313" key="1">
    <source>
        <dbReference type="EMBL" id="SKB09270.1"/>
    </source>
</evidence>
<dbReference type="Pfam" id="PF12900">
    <property type="entry name" value="Pyridox_ox_2"/>
    <property type="match status" value="1"/>
</dbReference>
<dbReference type="RefSeq" id="WP_078700540.1">
    <property type="nucleotide sequence ID" value="NZ_LT796768.1"/>
</dbReference>
<dbReference type="SUPFAM" id="SSF50475">
    <property type="entry name" value="FMN-binding split barrel"/>
    <property type="match status" value="1"/>
</dbReference>
<reference evidence="2" key="1">
    <citation type="submission" date="2017-02" db="EMBL/GenBank/DDBJ databases">
        <authorList>
            <person name="Varghese N."/>
            <person name="Submissions S."/>
        </authorList>
    </citation>
    <scope>NUCLEOTIDE SEQUENCE [LARGE SCALE GENOMIC DNA]</scope>
    <source>
        <strain evidence="2">9H-4</strain>
    </source>
</reference>
<proteinExistence type="predicted"/>
<dbReference type="STRING" id="1736691.SAMN06295964_2590"/>
<name>A0A1T4Z5D8_9ACTN</name>
<organism evidence="1 2">
    <name type="scientific">Aeromicrobium choanae</name>
    <dbReference type="NCBI Taxonomy" id="1736691"/>
    <lineage>
        <taxon>Bacteria</taxon>
        <taxon>Bacillati</taxon>
        <taxon>Actinomycetota</taxon>
        <taxon>Actinomycetes</taxon>
        <taxon>Propionibacteriales</taxon>
        <taxon>Nocardioidaceae</taxon>
        <taxon>Aeromicrobium</taxon>
    </lineage>
</organism>
<dbReference type="InterPro" id="IPR012349">
    <property type="entry name" value="Split_barrel_FMN-bd"/>
</dbReference>
<dbReference type="InterPro" id="IPR024747">
    <property type="entry name" value="Pyridox_Oxase-rel"/>
</dbReference>
<evidence type="ECO:0000313" key="2">
    <source>
        <dbReference type="Proteomes" id="UP000191040"/>
    </source>
</evidence>
<dbReference type="Proteomes" id="UP000191040">
    <property type="component" value="Chromosome I"/>
</dbReference>
<sequence length="141" mass="15491">MDTTAITEMSGNEPWDFVGDHTFGRLALNVLGQPEIFPVNYALAGRRIAFRTAEGTKLMGVLLDSHVAFEVDEVTADGATSVVLKGTARKIETEAQAEELDLADLHSWLPTLKYNLVVIDVSEISGRRFRFGPEPDLTPVM</sequence>
<gene>
    <name evidence="1" type="ORF">SAMN06295964_2590</name>
</gene>
<dbReference type="AlphaFoldDB" id="A0A1T4Z5D8"/>
<keyword evidence="2" id="KW-1185">Reference proteome</keyword>
<dbReference type="Gene3D" id="2.30.110.10">
    <property type="entry name" value="Electron Transport, Fmn-binding Protein, Chain A"/>
    <property type="match status" value="1"/>
</dbReference>
<dbReference type="OrthoDB" id="5193072at2"/>
<accession>A0A1T4Z5D8</accession>
<dbReference type="EMBL" id="LT796768">
    <property type="protein sequence ID" value="SKB09270.1"/>
    <property type="molecule type" value="Genomic_DNA"/>
</dbReference>
<protein>
    <submittedName>
        <fullName evidence="1">Pyridoxamine 5'-phosphate oxidase</fullName>
    </submittedName>
</protein>